<keyword evidence="4 5" id="KW-0472">Membrane</keyword>
<feature type="transmembrane region" description="Helical" evidence="5">
    <location>
        <begin position="291"/>
        <end position="315"/>
    </location>
</feature>
<evidence type="ECO:0000256" key="5">
    <source>
        <dbReference type="SAM" id="Phobius"/>
    </source>
</evidence>
<dbReference type="GO" id="GO:0006508">
    <property type="term" value="P:proteolysis"/>
    <property type="evidence" value="ECO:0007669"/>
    <property type="project" value="UniProtKB-KW"/>
</dbReference>
<proteinExistence type="predicted"/>
<evidence type="ECO:0000256" key="1">
    <source>
        <dbReference type="ARBA" id="ARBA00004141"/>
    </source>
</evidence>
<comment type="subcellular location">
    <subcellularLocation>
        <location evidence="1">Membrane</location>
        <topology evidence="1">Multi-pass membrane protein</topology>
    </subcellularLocation>
</comment>
<dbReference type="EMBL" id="CP064786">
    <property type="protein sequence ID" value="QSG02328.1"/>
    <property type="molecule type" value="Genomic_DNA"/>
</dbReference>
<keyword evidence="7" id="KW-0645">Protease</keyword>
<evidence type="ECO:0000256" key="3">
    <source>
        <dbReference type="ARBA" id="ARBA00022989"/>
    </source>
</evidence>
<dbReference type="AlphaFoldDB" id="A0A897MQR8"/>
<sequence length="623" mass="66293">MYATSMPVSPTQVVLAATLALALSFVWYYEGRGRWRTRLEDRFVYGVPWGTLVTVTIVVAFYLLAQAGARQWDDPLTFPYITWSYLYPTGILTSGIAHSGPQHLVSNMAGTLAVAPIVEYAWSHYPPRRGRTGGGQDSDGLLTRPLFRAVVVFPLALLSVAFVTAVFSLGPGLGFSGAVFALFGFALITHPLSTVVAVVVSSALGTLYSALSEPVVREAVEVGPPAPPGWAGIAFQAHLFGFLLGVLLAIALLHYRGRRPSTERVFLAMIVVGMAQSLWLVAWSGGEDVYVLYRGAGVTFVLLLTMLVTIAVTGSERPLLNRRPLAALPRAPSRRQLAVVWLGLLVLLASLSIAGAVVADEFVGVAIAATLVLGGLLAIPAVPPLVPDRWFAGPVSRRQAAIVCLAVLTLLVALPSIPISLTTVGDDAVPGDGGVEIEDYTVTYEQDAASGQVPVIDLGEEDVLAGEQTGVIVVSDERELWTVGVREEVLEFEGSDTVVVGGLGWHETVHAERSGWIVAGNDTAYAVDLTHDGETTRSFTSEPVRADVRVDGRTVDVVPADDGFQVRLIEDGESAGEAPIPEPDESTTIDGVQFATEDDDGTVRVVAEADGTRIPVAEQEEYS</sequence>
<feature type="transmembrane region" description="Helical" evidence="5">
    <location>
        <begin position="145"/>
        <end position="167"/>
    </location>
</feature>
<dbReference type="Gene3D" id="1.20.1540.10">
    <property type="entry name" value="Rhomboid-like"/>
    <property type="match status" value="1"/>
</dbReference>
<evidence type="ECO:0000256" key="4">
    <source>
        <dbReference type="ARBA" id="ARBA00023136"/>
    </source>
</evidence>
<feature type="transmembrane region" description="Helical" evidence="5">
    <location>
        <begin position="336"/>
        <end position="359"/>
    </location>
</feature>
<evidence type="ECO:0000313" key="8">
    <source>
        <dbReference type="Proteomes" id="UP000663586"/>
    </source>
</evidence>
<gene>
    <name evidence="7" type="primary">glpG2</name>
    <name evidence="7" type="ORF">AArcS_1108</name>
</gene>
<protein>
    <submittedName>
        <fullName evidence="7">Membrane associated serine protease</fullName>
    </submittedName>
</protein>
<dbReference type="Pfam" id="PF01694">
    <property type="entry name" value="Rhomboid"/>
    <property type="match status" value="1"/>
</dbReference>
<keyword evidence="7" id="KW-0378">Hydrolase</keyword>
<feature type="transmembrane region" description="Helical" evidence="5">
    <location>
        <begin position="265"/>
        <end position="285"/>
    </location>
</feature>
<feature type="transmembrane region" description="Helical" evidence="5">
    <location>
        <begin position="179"/>
        <end position="210"/>
    </location>
</feature>
<dbReference type="InterPro" id="IPR035952">
    <property type="entry name" value="Rhomboid-like_sf"/>
</dbReference>
<feature type="transmembrane region" description="Helical" evidence="5">
    <location>
        <begin position="365"/>
        <end position="386"/>
    </location>
</feature>
<dbReference type="SUPFAM" id="SSF144091">
    <property type="entry name" value="Rhomboid-like"/>
    <property type="match status" value="1"/>
</dbReference>
<feature type="domain" description="Peptidase S54 rhomboid" evidence="6">
    <location>
        <begin position="91"/>
        <end position="253"/>
    </location>
</feature>
<feature type="transmembrane region" description="Helical" evidence="5">
    <location>
        <begin position="398"/>
        <end position="417"/>
    </location>
</feature>
<dbReference type="InterPro" id="IPR022764">
    <property type="entry name" value="Peptidase_S54_rhomboid_dom"/>
</dbReference>
<evidence type="ECO:0000313" key="7">
    <source>
        <dbReference type="EMBL" id="QSG02328.1"/>
    </source>
</evidence>
<name>A0A897MQR8_9EURY</name>
<feature type="transmembrane region" description="Helical" evidence="5">
    <location>
        <begin position="77"/>
        <end position="97"/>
    </location>
</feature>
<dbReference type="KEGG" id="hara:AArcS_1108"/>
<feature type="transmembrane region" description="Helical" evidence="5">
    <location>
        <begin position="104"/>
        <end position="125"/>
    </location>
</feature>
<organism evidence="7 8">
    <name type="scientific">Natranaeroarchaeum sulfidigenes</name>
    <dbReference type="NCBI Taxonomy" id="2784880"/>
    <lineage>
        <taxon>Archaea</taxon>
        <taxon>Methanobacteriati</taxon>
        <taxon>Methanobacteriota</taxon>
        <taxon>Stenosarchaea group</taxon>
        <taxon>Halobacteria</taxon>
        <taxon>Halobacteriales</taxon>
        <taxon>Natronoarchaeaceae</taxon>
        <taxon>Natranaeroarchaeum</taxon>
    </lineage>
</organism>
<keyword evidence="8" id="KW-1185">Reference proteome</keyword>
<dbReference type="GO" id="GO:0016020">
    <property type="term" value="C:membrane"/>
    <property type="evidence" value="ECO:0007669"/>
    <property type="project" value="UniProtKB-SubCell"/>
</dbReference>
<feature type="transmembrane region" description="Helical" evidence="5">
    <location>
        <begin position="230"/>
        <end position="253"/>
    </location>
</feature>
<dbReference type="GO" id="GO:0004252">
    <property type="term" value="F:serine-type endopeptidase activity"/>
    <property type="evidence" value="ECO:0007669"/>
    <property type="project" value="InterPro"/>
</dbReference>
<keyword evidence="2 5" id="KW-0812">Transmembrane</keyword>
<keyword evidence="3 5" id="KW-1133">Transmembrane helix</keyword>
<feature type="transmembrane region" description="Helical" evidence="5">
    <location>
        <begin position="12"/>
        <end position="31"/>
    </location>
</feature>
<accession>A0A897MQR8</accession>
<feature type="transmembrane region" description="Helical" evidence="5">
    <location>
        <begin position="43"/>
        <end position="65"/>
    </location>
</feature>
<evidence type="ECO:0000259" key="6">
    <source>
        <dbReference type="Pfam" id="PF01694"/>
    </source>
</evidence>
<evidence type="ECO:0000256" key="2">
    <source>
        <dbReference type="ARBA" id="ARBA00022692"/>
    </source>
</evidence>
<dbReference type="Proteomes" id="UP000663586">
    <property type="component" value="Chromosome"/>
</dbReference>
<reference evidence="7" key="1">
    <citation type="submission" date="2020-11" db="EMBL/GenBank/DDBJ databases">
        <title>Carbohydrate-dependent, anaerobic sulfur respiration: A novel catabolism in halophilic archaea.</title>
        <authorList>
            <person name="Sorokin D.Y."/>
            <person name="Messina E."/>
            <person name="Smedile F."/>
            <person name="La Cono V."/>
            <person name="Hallsworth J.E."/>
            <person name="Yakimov M.M."/>
        </authorList>
    </citation>
    <scope>NUCLEOTIDE SEQUENCE</scope>
    <source>
        <strain evidence="7">AArc-S</strain>
    </source>
</reference>